<dbReference type="Proteomes" id="UP000002875">
    <property type="component" value="Chromosome"/>
</dbReference>
<evidence type="ECO:0000256" key="2">
    <source>
        <dbReference type="SAM" id="SignalP"/>
    </source>
</evidence>
<proteinExistence type="predicted"/>
<evidence type="ECO:0000256" key="1">
    <source>
        <dbReference type="SAM" id="Coils"/>
    </source>
</evidence>
<dbReference type="EMBL" id="CP002961">
    <property type="protein sequence ID" value="AFK04919.1"/>
    <property type="molecule type" value="Genomic_DNA"/>
</dbReference>
<evidence type="ECO:0000313" key="3">
    <source>
        <dbReference type="EMBL" id="AFK04919.1"/>
    </source>
</evidence>
<feature type="coiled-coil region" evidence="1">
    <location>
        <begin position="139"/>
        <end position="212"/>
    </location>
</feature>
<organism evidence="3 4">
    <name type="scientific">Emticicia oligotrophica (strain DSM 17448 / CIP 109782 / MTCC 6937 / GPTSA100-15)</name>
    <dbReference type="NCBI Taxonomy" id="929562"/>
    <lineage>
        <taxon>Bacteria</taxon>
        <taxon>Pseudomonadati</taxon>
        <taxon>Bacteroidota</taxon>
        <taxon>Cytophagia</taxon>
        <taxon>Cytophagales</taxon>
        <taxon>Leadbetterellaceae</taxon>
        <taxon>Emticicia</taxon>
    </lineage>
</organism>
<protein>
    <recommendedName>
        <fullName evidence="5">DUF4468 domain-containing protein</fullName>
    </recommendedName>
</protein>
<name>A0ABN4AR47_EMTOG</name>
<feature type="signal peptide" evidence="2">
    <location>
        <begin position="1"/>
        <end position="19"/>
    </location>
</feature>
<evidence type="ECO:0000313" key="4">
    <source>
        <dbReference type="Proteomes" id="UP000002875"/>
    </source>
</evidence>
<reference evidence="3 4" key="1">
    <citation type="submission" date="2011-07" db="EMBL/GenBank/DDBJ databases">
        <title>The complete genome of chromosome of Emticicia oligotrophica DSM 17448.</title>
        <authorList>
            <consortium name="US DOE Joint Genome Institute (JGI-PGF)"/>
            <person name="Lucas S."/>
            <person name="Han J."/>
            <person name="Lapidus A."/>
            <person name="Bruce D."/>
            <person name="Goodwin L."/>
            <person name="Pitluck S."/>
            <person name="Peters L."/>
            <person name="Kyrpides N."/>
            <person name="Mavromatis K."/>
            <person name="Ivanova N."/>
            <person name="Ovchinnikova G."/>
            <person name="Teshima H."/>
            <person name="Detter J.C."/>
            <person name="Tapia R."/>
            <person name="Han C."/>
            <person name="Land M."/>
            <person name="Hauser L."/>
            <person name="Markowitz V."/>
            <person name="Cheng J.-F."/>
            <person name="Hugenholtz P."/>
            <person name="Woyke T."/>
            <person name="Wu D."/>
            <person name="Tindall B."/>
            <person name="Pomrenke H."/>
            <person name="Brambilla E."/>
            <person name="Klenk H.-P."/>
            <person name="Eisen J.A."/>
        </authorList>
    </citation>
    <scope>NUCLEOTIDE SEQUENCE [LARGE SCALE GENOMIC DNA]</scope>
    <source>
        <strain evidence="3 4">DSM 17448</strain>
    </source>
</reference>
<feature type="chain" id="PRO_5045705291" description="DUF4468 domain-containing protein" evidence="2">
    <location>
        <begin position="20"/>
        <end position="225"/>
    </location>
</feature>
<keyword evidence="2" id="KW-0732">Signal</keyword>
<evidence type="ECO:0008006" key="5">
    <source>
        <dbReference type="Google" id="ProtNLM"/>
    </source>
</evidence>
<keyword evidence="4" id="KW-1185">Reference proteome</keyword>
<accession>A0ABN4AR47</accession>
<keyword evidence="1" id="KW-0175">Coiled coil</keyword>
<gene>
    <name evidence="3" type="ordered locus">Emtol_3793</name>
</gene>
<sequence>MSRLFMTVLMLFMALTNFAQTILSGSEIFGKERKEGFYMTLSIDKKYIEKDWAIYISKYGGVSQNREIFSIASANMSEISPDPINLMSKVISEQKLKTKVFASFDVGGGQMVSENSINFSKVEKFLKDFYAFAMQNEDVRLAERDSEEAQKSLERVNKTGDKISRDIERNKREKEKLLKAIEENRIELEKLLNDQIANKQDQENAKISLEEKQKAASLVKTKKNN</sequence>
<dbReference type="RefSeq" id="WP_015030607.1">
    <property type="nucleotide sequence ID" value="NC_018748.1"/>
</dbReference>